<keyword evidence="1" id="KW-0732">Signal</keyword>
<dbReference type="EMBL" id="CP000001">
    <property type="protein sequence ID" value="AAU15580.1"/>
    <property type="molecule type" value="Genomic_DNA"/>
</dbReference>
<dbReference type="AlphaFoldDB" id="Q632A0"/>
<dbReference type="Proteomes" id="UP000002612">
    <property type="component" value="Chromosome"/>
</dbReference>
<feature type="chain" id="PRO_5004265935" evidence="1">
    <location>
        <begin position="33"/>
        <end position="157"/>
    </location>
</feature>
<evidence type="ECO:0000313" key="2">
    <source>
        <dbReference type="EMBL" id="AAU15580.1"/>
    </source>
</evidence>
<dbReference type="RefSeq" id="WP_000264802.1">
    <property type="nucleotide sequence ID" value="NC_006274.1"/>
</dbReference>
<sequence>MWIIENRGAMMKKMLCIVFVICFLSQLSTTYAQSNQKVDYPSNRNKSFVSERVFYEQLDKKIYKEYNNATYSVRKKVLFKEVTDEESSFWQKTAVGCGSRVVLQDAFVHPDRQVYFFASFSQNEVEELHKYIVIDAETKRELRAGKSYHHCGNPYKK</sequence>
<gene>
    <name evidence="2" type="ordered locus">BCE33L4695</name>
</gene>
<feature type="signal peptide" evidence="1">
    <location>
        <begin position="1"/>
        <end position="32"/>
    </location>
</feature>
<accession>Q632A0</accession>
<reference evidence="3" key="1">
    <citation type="journal article" date="2006" name="J. Bacteriol.">
        <title>Pathogenomic sequence analysis of Bacillus cereus and Bacillus thuringiensis isolates closely related to Bacillus anthracis.</title>
        <authorList>
            <person name="Han C.S."/>
            <person name="Xie G."/>
            <person name="Challacombe J.F."/>
            <person name="Altherr M.R."/>
            <person name="Bhotika S.S."/>
            <person name="Brown N."/>
            <person name="Bruce D."/>
            <person name="Campbell C.S."/>
            <person name="Campbell M.L."/>
            <person name="Chen J."/>
            <person name="Chertkov O."/>
            <person name="Cleland C."/>
            <person name="Dimitrijevic M."/>
            <person name="Doggett N.A."/>
            <person name="Fawcett J.J."/>
            <person name="Glavina T."/>
            <person name="Goodwin L.A."/>
            <person name="Green L.D."/>
            <person name="Hill K.K."/>
            <person name="Hitchcock P."/>
            <person name="Jackson P.J."/>
            <person name="Keim P."/>
            <person name="Kewalramani A.R."/>
            <person name="Longmire J."/>
            <person name="Lucas S."/>
            <person name="Malfatti S."/>
            <person name="McMurry K."/>
            <person name="Meincke L.J."/>
            <person name="Misra M."/>
            <person name="Moseman B.L."/>
            <person name="Mundt M."/>
            <person name="Munk A.C."/>
            <person name="Okinaka R.T."/>
            <person name="Parson-Quintana B."/>
            <person name="Reilly L.P."/>
            <person name="Richardson P."/>
            <person name="Robinson D.L."/>
            <person name="Rubin E."/>
            <person name="Saunders E."/>
            <person name="Tapia R."/>
            <person name="Tesmer J.G."/>
            <person name="Thayer N."/>
            <person name="Thompson L.S."/>
            <person name="Tice H."/>
            <person name="Ticknor L.O."/>
            <person name="Wills P.L."/>
            <person name="Brettin T.S."/>
            <person name="Gilna P."/>
        </authorList>
    </citation>
    <scope>NUCLEOTIDE SEQUENCE [LARGE SCALE GENOMIC DNA]</scope>
    <source>
        <strain evidence="3">ZK / E33L</strain>
    </source>
</reference>
<name>Q632A0_BACCZ</name>
<dbReference type="KEGG" id="bcz:BCE33L4695"/>
<evidence type="ECO:0000256" key="1">
    <source>
        <dbReference type="SAM" id="SignalP"/>
    </source>
</evidence>
<evidence type="ECO:0000313" key="3">
    <source>
        <dbReference type="Proteomes" id="UP000002612"/>
    </source>
</evidence>
<protein>
    <submittedName>
        <fullName evidence="2">Group-specific protein</fullName>
    </submittedName>
</protein>
<proteinExistence type="predicted"/>
<organism evidence="2 3">
    <name type="scientific">Bacillus cereus (strain ZK / E33L)</name>
    <dbReference type="NCBI Taxonomy" id="288681"/>
    <lineage>
        <taxon>Bacteria</taxon>
        <taxon>Bacillati</taxon>
        <taxon>Bacillota</taxon>
        <taxon>Bacilli</taxon>
        <taxon>Bacillales</taxon>
        <taxon>Bacillaceae</taxon>
        <taxon>Bacillus</taxon>
        <taxon>Bacillus cereus group</taxon>
    </lineage>
</organism>